<evidence type="ECO:0000259" key="3">
    <source>
        <dbReference type="Pfam" id="PF11738"/>
    </source>
</evidence>
<feature type="domain" description="DUF3298" evidence="3">
    <location>
        <begin position="241"/>
        <end position="317"/>
    </location>
</feature>
<dbReference type="PANTHER" id="PTHR37549">
    <property type="entry name" value="LIPOPROTEIN LPRI"/>
    <property type="match status" value="1"/>
</dbReference>
<evidence type="ECO:0000259" key="2">
    <source>
        <dbReference type="Pfam" id="PF07007"/>
    </source>
</evidence>
<feature type="signal peptide" evidence="1">
    <location>
        <begin position="1"/>
        <end position="21"/>
    </location>
</feature>
<reference evidence="5" key="1">
    <citation type="journal article" date="2019" name="Int. J. Syst. Evol. Microbiol.">
        <title>The Global Catalogue of Microorganisms (GCM) 10K type strain sequencing project: providing services to taxonomists for standard genome sequencing and annotation.</title>
        <authorList>
            <consortium name="The Broad Institute Genomics Platform"/>
            <consortium name="The Broad Institute Genome Sequencing Center for Infectious Disease"/>
            <person name="Wu L."/>
            <person name="Ma J."/>
        </authorList>
    </citation>
    <scope>NUCLEOTIDE SEQUENCE [LARGE SCALE GENOMIC DNA]</scope>
    <source>
        <strain evidence="5">NBRC 112416</strain>
    </source>
</reference>
<feature type="domain" description="Lysozyme inhibitor LprI-like N-terminal" evidence="2">
    <location>
        <begin position="26"/>
        <end position="111"/>
    </location>
</feature>
<gene>
    <name evidence="4" type="ORF">GCM10010862_43580</name>
</gene>
<comment type="caution">
    <text evidence="4">The sequence shown here is derived from an EMBL/GenBank/DDBJ whole genome shotgun (WGS) entry which is preliminary data.</text>
</comment>
<accession>A0ABQ5WAJ9</accession>
<dbReference type="Pfam" id="PF11738">
    <property type="entry name" value="DUF3298"/>
    <property type="match status" value="1"/>
</dbReference>
<evidence type="ECO:0000256" key="1">
    <source>
        <dbReference type="SAM" id="SignalP"/>
    </source>
</evidence>
<dbReference type="Gene3D" id="3.90.640.20">
    <property type="entry name" value="Heat-shock cognate protein, ATPase"/>
    <property type="match status" value="1"/>
</dbReference>
<keyword evidence="5" id="KW-1185">Reference proteome</keyword>
<keyword evidence="1" id="KW-0732">Signal</keyword>
<dbReference type="Gene3D" id="1.20.1270.180">
    <property type="match status" value="1"/>
</dbReference>
<dbReference type="InterPro" id="IPR052755">
    <property type="entry name" value="Lysozyme_Inhibitor_LprI"/>
</dbReference>
<evidence type="ECO:0008006" key="6">
    <source>
        <dbReference type="Google" id="ProtNLM"/>
    </source>
</evidence>
<sequence>MRIVFAILAVFALALPHTAAAASFDCAKAATVMEETICDVPDLSKADEVLDVAYATAIGGLSKSAVNEMRQGQRDWLDFAGYVCIKEAPDDTLEERGTCLLDLYNQRISTLEDSRMLGGRRFYLHTAYGAAPDPEAEPGSYWQVAQHALAFPMIDGEDDVAKGFNDMMGVYFAEWVLDGESDDFDSSSDITMSASVETVLPARITVKLDNFWYGHGAAHGNYGVSYLHYLPAENRQMIAQDLFAGSDWQKTLLDLTVAALKSEHGDALFDGFEDDIAEIVTNPERWIFGDYGLSIQFQPYEVSAYAYGAPTATVKWENLDGLLSESGQTLRWGS</sequence>
<name>A0ABQ5WAJ9_9HYPH</name>
<dbReference type="Proteomes" id="UP001156691">
    <property type="component" value="Unassembled WGS sequence"/>
</dbReference>
<dbReference type="RefSeq" id="WP_284342472.1">
    <property type="nucleotide sequence ID" value="NZ_BSNS01000022.1"/>
</dbReference>
<proteinExistence type="predicted"/>
<dbReference type="InterPro" id="IPR021729">
    <property type="entry name" value="DUF3298"/>
</dbReference>
<protein>
    <recommendedName>
        <fullName evidence="6">DUF3298 domain-containing protein</fullName>
    </recommendedName>
</protein>
<feature type="chain" id="PRO_5047401188" description="DUF3298 domain-containing protein" evidence="1">
    <location>
        <begin position="22"/>
        <end position="334"/>
    </location>
</feature>
<evidence type="ECO:0000313" key="4">
    <source>
        <dbReference type="EMBL" id="GLQ57099.1"/>
    </source>
</evidence>
<dbReference type="InterPro" id="IPR037126">
    <property type="entry name" value="PdaC/RsiV-like_sf"/>
</dbReference>
<dbReference type="InterPro" id="IPR009739">
    <property type="entry name" value="LprI-like_N"/>
</dbReference>
<organism evidence="4 5">
    <name type="scientific">Devosia nitrariae</name>
    <dbReference type="NCBI Taxonomy" id="2071872"/>
    <lineage>
        <taxon>Bacteria</taxon>
        <taxon>Pseudomonadati</taxon>
        <taxon>Pseudomonadota</taxon>
        <taxon>Alphaproteobacteria</taxon>
        <taxon>Hyphomicrobiales</taxon>
        <taxon>Devosiaceae</taxon>
        <taxon>Devosia</taxon>
    </lineage>
</organism>
<dbReference type="EMBL" id="BSNS01000022">
    <property type="protein sequence ID" value="GLQ57099.1"/>
    <property type="molecule type" value="Genomic_DNA"/>
</dbReference>
<dbReference type="PANTHER" id="PTHR37549:SF1">
    <property type="entry name" value="LIPOPROTEIN LPRI"/>
    <property type="match status" value="1"/>
</dbReference>
<dbReference type="Pfam" id="PF07007">
    <property type="entry name" value="LprI"/>
    <property type="match status" value="1"/>
</dbReference>
<evidence type="ECO:0000313" key="5">
    <source>
        <dbReference type="Proteomes" id="UP001156691"/>
    </source>
</evidence>